<dbReference type="EMBL" id="CM029046">
    <property type="protein sequence ID" value="KAG2590434.1"/>
    <property type="molecule type" value="Genomic_DNA"/>
</dbReference>
<dbReference type="PROSITE" id="PS51266">
    <property type="entry name" value="ZF_CHY"/>
    <property type="match status" value="1"/>
</dbReference>
<evidence type="ECO:0000256" key="1">
    <source>
        <dbReference type="ARBA" id="ARBA00022723"/>
    </source>
</evidence>
<gene>
    <name evidence="6" type="ORF">PVAP13_5NG217880</name>
</gene>
<dbReference type="SUPFAM" id="SSF161219">
    <property type="entry name" value="CHY zinc finger-like"/>
    <property type="match status" value="1"/>
</dbReference>
<reference evidence="6" key="1">
    <citation type="submission" date="2020-05" db="EMBL/GenBank/DDBJ databases">
        <title>WGS assembly of Panicum virgatum.</title>
        <authorList>
            <person name="Lovell J.T."/>
            <person name="Jenkins J."/>
            <person name="Shu S."/>
            <person name="Juenger T.E."/>
            <person name="Schmutz J."/>
        </authorList>
    </citation>
    <scope>NUCLEOTIDE SEQUENCE</scope>
    <source>
        <strain evidence="6">AP13</strain>
    </source>
</reference>
<protein>
    <recommendedName>
        <fullName evidence="5">CHY-type domain-containing protein</fullName>
    </recommendedName>
</protein>
<keyword evidence="3" id="KW-0862">Zinc</keyword>
<evidence type="ECO:0000256" key="4">
    <source>
        <dbReference type="PROSITE-ProRule" id="PRU00601"/>
    </source>
</evidence>
<dbReference type="Proteomes" id="UP000823388">
    <property type="component" value="Chromosome 5N"/>
</dbReference>
<dbReference type="InterPro" id="IPR037274">
    <property type="entry name" value="Znf_CHY_sf"/>
</dbReference>
<sequence>MGGAHFPGDNGAAEVDAACVGEVDRRNVGKMEHGCEHYRRRCKIVACNQVLPCRHCHNEATLQDHWSRLVTTNKLDIRLTSACSYRVTLEQIGEKKMLDIRLHYARHLNKQSDHGHWRRLVRTNKLSVRLHYGRHPSKQSDHGEV</sequence>
<dbReference type="InterPro" id="IPR008913">
    <property type="entry name" value="Znf_CHY"/>
</dbReference>
<proteinExistence type="predicted"/>
<name>A0A8T0RY59_PANVG</name>
<evidence type="ECO:0000313" key="6">
    <source>
        <dbReference type="EMBL" id="KAG2590434.1"/>
    </source>
</evidence>
<accession>A0A8T0RY59</accession>
<keyword evidence="7" id="KW-1185">Reference proteome</keyword>
<feature type="domain" description="CHY-type" evidence="5">
    <location>
        <begin position="28"/>
        <end position="104"/>
    </location>
</feature>
<dbReference type="AlphaFoldDB" id="A0A8T0RY59"/>
<comment type="caution">
    <text evidence="6">The sequence shown here is derived from an EMBL/GenBank/DDBJ whole genome shotgun (WGS) entry which is preliminary data.</text>
</comment>
<evidence type="ECO:0000256" key="3">
    <source>
        <dbReference type="ARBA" id="ARBA00022833"/>
    </source>
</evidence>
<dbReference type="GO" id="GO:0008270">
    <property type="term" value="F:zinc ion binding"/>
    <property type="evidence" value="ECO:0007669"/>
    <property type="project" value="UniProtKB-KW"/>
</dbReference>
<keyword evidence="1" id="KW-0479">Metal-binding</keyword>
<keyword evidence="2 4" id="KW-0863">Zinc-finger</keyword>
<evidence type="ECO:0000313" key="7">
    <source>
        <dbReference type="Proteomes" id="UP000823388"/>
    </source>
</evidence>
<evidence type="ECO:0000256" key="2">
    <source>
        <dbReference type="ARBA" id="ARBA00022771"/>
    </source>
</evidence>
<evidence type="ECO:0000259" key="5">
    <source>
        <dbReference type="PROSITE" id="PS51266"/>
    </source>
</evidence>
<organism evidence="6 7">
    <name type="scientific">Panicum virgatum</name>
    <name type="common">Blackwell switchgrass</name>
    <dbReference type="NCBI Taxonomy" id="38727"/>
    <lineage>
        <taxon>Eukaryota</taxon>
        <taxon>Viridiplantae</taxon>
        <taxon>Streptophyta</taxon>
        <taxon>Embryophyta</taxon>
        <taxon>Tracheophyta</taxon>
        <taxon>Spermatophyta</taxon>
        <taxon>Magnoliopsida</taxon>
        <taxon>Liliopsida</taxon>
        <taxon>Poales</taxon>
        <taxon>Poaceae</taxon>
        <taxon>PACMAD clade</taxon>
        <taxon>Panicoideae</taxon>
        <taxon>Panicodae</taxon>
        <taxon>Paniceae</taxon>
        <taxon>Panicinae</taxon>
        <taxon>Panicum</taxon>
        <taxon>Panicum sect. Hiantes</taxon>
    </lineage>
</organism>